<gene>
    <name evidence="2" type="ORF">BDZ94DRAFT_785543</name>
</gene>
<sequence>MGPTGTGKSSFIATATGDDLNTGIGHDLASCTTEIKMIRYESPHRSDLDLVFVDTPGSDCTELTDAEVLEMIEGWVNETYQRRITLAGIIYFHRISDNRSTVTPLTNFGMFRKLCGKNSLHNIIMATTMWDDVEIGVGAERETELMATDWKAMVDQGSAVLRFDRTEESAWNILDRFVRNANTRHANLLQRDLVDLKRRLPDAKSAQKLFAELEALVDRWQSTLRKIRGPTHRHNAIIMDTLKIEHDGLRMQLATVLNDIQDLEIPLGKHILRLIQGLPYERK</sequence>
<evidence type="ECO:0000259" key="1">
    <source>
        <dbReference type="Pfam" id="PF01926"/>
    </source>
</evidence>
<accession>A0A9P5YEB4</accession>
<dbReference type="OrthoDB" id="8954335at2759"/>
<dbReference type="SUPFAM" id="SSF52540">
    <property type="entry name" value="P-loop containing nucleoside triphosphate hydrolases"/>
    <property type="match status" value="1"/>
</dbReference>
<reference evidence="2" key="1">
    <citation type="submission" date="2020-11" db="EMBL/GenBank/DDBJ databases">
        <authorList>
            <consortium name="DOE Joint Genome Institute"/>
            <person name="Ahrendt S."/>
            <person name="Riley R."/>
            <person name="Andreopoulos W."/>
            <person name="Labutti K."/>
            <person name="Pangilinan J."/>
            <person name="Ruiz-Duenas F.J."/>
            <person name="Barrasa J.M."/>
            <person name="Sanchez-Garcia M."/>
            <person name="Camarero S."/>
            <person name="Miyauchi S."/>
            <person name="Serrano A."/>
            <person name="Linde D."/>
            <person name="Babiker R."/>
            <person name="Drula E."/>
            <person name="Ayuso-Fernandez I."/>
            <person name="Pacheco R."/>
            <person name="Padilla G."/>
            <person name="Ferreira P."/>
            <person name="Barriuso J."/>
            <person name="Kellner H."/>
            <person name="Castanera R."/>
            <person name="Alfaro M."/>
            <person name="Ramirez L."/>
            <person name="Pisabarro A.G."/>
            <person name="Kuo A."/>
            <person name="Tritt A."/>
            <person name="Lipzen A."/>
            <person name="He G."/>
            <person name="Yan M."/>
            <person name="Ng V."/>
            <person name="Cullen D."/>
            <person name="Martin F."/>
            <person name="Rosso M.-N."/>
            <person name="Henrissat B."/>
            <person name="Hibbett D."/>
            <person name="Martinez A.T."/>
            <person name="Grigoriev I.V."/>
        </authorList>
    </citation>
    <scope>NUCLEOTIDE SEQUENCE</scope>
    <source>
        <strain evidence="2">CBS 247.69</strain>
    </source>
</reference>
<dbReference type="Pfam" id="PF01926">
    <property type="entry name" value="MMR_HSR1"/>
    <property type="match status" value="1"/>
</dbReference>
<dbReference type="EMBL" id="MU150233">
    <property type="protein sequence ID" value="KAF9468408.1"/>
    <property type="molecule type" value="Genomic_DNA"/>
</dbReference>
<feature type="domain" description="G" evidence="1">
    <location>
        <begin position="1"/>
        <end position="82"/>
    </location>
</feature>
<dbReference type="Proteomes" id="UP000807353">
    <property type="component" value="Unassembled WGS sequence"/>
</dbReference>
<dbReference type="InterPro" id="IPR027417">
    <property type="entry name" value="P-loop_NTPase"/>
</dbReference>
<comment type="caution">
    <text evidence="2">The sequence shown here is derived from an EMBL/GenBank/DDBJ whole genome shotgun (WGS) entry which is preliminary data.</text>
</comment>
<proteinExistence type="predicted"/>
<dbReference type="InterPro" id="IPR006073">
    <property type="entry name" value="GTP-bd"/>
</dbReference>
<dbReference type="CDD" id="cd00882">
    <property type="entry name" value="Ras_like_GTPase"/>
    <property type="match status" value="1"/>
</dbReference>
<dbReference type="Gene3D" id="3.40.50.300">
    <property type="entry name" value="P-loop containing nucleotide triphosphate hydrolases"/>
    <property type="match status" value="1"/>
</dbReference>
<keyword evidence="3" id="KW-1185">Reference proteome</keyword>
<dbReference type="GO" id="GO:0005525">
    <property type="term" value="F:GTP binding"/>
    <property type="evidence" value="ECO:0007669"/>
    <property type="project" value="InterPro"/>
</dbReference>
<evidence type="ECO:0000313" key="2">
    <source>
        <dbReference type="EMBL" id="KAF9468408.1"/>
    </source>
</evidence>
<evidence type="ECO:0000313" key="3">
    <source>
        <dbReference type="Proteomes" id="UP000807353"/>
    </source>
</evidence>
<protein>
    <recommendedName>
        <fullName evidence="1">G domain-containing protein</fullName>
    </recommendedName>
</protein>
<organism evidence="2 3">
    <name type="scientific">Collybia nuda</name>
    <dbReference type="NCBI Taxonomy" id="64659"/>
    <lineage>
        <taxon>Eukaryota</taxon>
        <taxon>Fungi</taxon>
        <taxon>Dikarya</taxon>
        <taxon>Basidiomycota</taxon>
        <taxon>Agaricomycotina</taxon>
        <taxon>Agaricomycetes</taxon>
        <taxon>Agaricomycetidae</taxon>
        <taxon>Agaricales</taxon>
        <taxon>Tricholomatineae</taxon>
        <taxon>Clitocybaceae</taxon>
        <taxon>Collybia</taxon>
    </lineage>
</organism>
<name>A0A9P5YEB4_9AGAR</name>
<dbReference type="AlphaFoldDB" id="A0A9P5YEB4"/>